<feature type="compositionally biased region" description="Polar residues" evidence="1">
    <location>
        <begin position="279"/>
        <end position="294"/>
    </location>
</feature>
<accession>A0A8D9DC93</accession>
<dbReference type="Proteomes" id="UP000694005">
    <property type="component" value="Chromosome A06"/>
</dbReference>
<name>A0A8D9DC93_BRACM</name>
<reference evidence="2 3" key="1">
    <citation type="submission" date="2021-07" db="EMBL/GenBank/DDBJ databases">
        <authorList>
            <consortium name="Genoscope - CEA"/>
            <person name="William W."/>
        </authorList>
    </citation>
    <scope>NUCLEOTIDE SEQUENCE [LARGE SCALE GENOMIC DNA]</scope>
</reference>
<proteinExistence type="predicted"/>
<feature type="compositionally biased region" description="Polar residues" evidence="1">
    <location>
        <begin position="305"/>
        <end position="329"/>
    </location>
</feature>
<sequence length="496" mass="56408">MEPLNVERDLQSLRRLYSLLLLQSNANKEYVPQAFLLDENSQFLLKRLLDSATEELLARQHKVRLCYLPPMLQRVPVSESWVSLQVLAQAQLGLPEKVSTPSTKTNSVSRGIVKLPSKAALTHEVVDSIERIETQLSAFQFCSSRGDRTRSCKSPGGVTPTEEEGYSSSVMTFQRLNEKALMEPRQSYLRTRQMRHTTRTSSVAPSLRSVTNNATVRSRYDPDLALQSHSSHDDQIVHATSRPPLPPRPLRSVGFEKPSRRSQKMASMKPTLLLDQGIDTGTSSESEQQVYSTEQESDEAYGGETVSTSGSSWETHAESVTESDSSYPSESEGDDENPQVSDSPPHNRSRGLAKQRKNGAGRLKRFKDKLGKVFHHHHYHHHEHHNKEEEQGRQQGRKPSAWKHLVKKHLHKDKEKLLERRMKSESKGLTTHNNKGGQFHALVKGFMRHHRRHSKNKNKKLQTPKRQGGVKLPKRGRAKSEKTNYLCNKDQEHDEN</sequence>
<feature type="compositionally biased region" description="Basic residues" evidence="1">
    <location>
        <begin position="400"/>
        <end position="411"/>
    </location>
</feature>
<protein>
    <submittedName>
        <fullName evidence="2">Uncharacterized protein</fullName>
    </submittedName>
</protein>
<feature type="compositionally biased region" description="Basic residues" evidence="1">
    <location>
        <begin position="347"/>
        <end position="362"/>
    </location>
</feature>
<feature type="region of interest" description="Disordered" evidence="1">
    <location>
        <begin position="192"/>
        <end position="362"/>
    </location>
</feature>
<gene>
    <name evidence="2" type="ORF">BRAPAZ1V2_A06P37490.2</name>
</gene>
<organism evidence="2 3">
    <name type="scientific">Brassica campestris</name>
    <name type="common">Field mustard</name>
    <dbReference type="NCBI Taxonomy" id="3711"/>
    <lineage>
        <taxon>Eukaryota</taxon>
        <taxon>Viridiplantae</taxon>
        <taxon>Streptophyta</taxon>
        <taxon>Embryophyta</taxon>
        <taxon>Tracheophyta</taxon>
        <taxon>Spermatophyta</taxon>
        <taxon>Magnoliopsida</taxon>
        <taxon>eudicotyledons</taxon>
        <taxon>Gunneridae</taxon>
        <taxon>Pentapetalae</taxon>
        <taxon>rosids</taxon>
        <taxon>malvids</taxon>
        <taxon>Brassicales</taxon>
        <taxon>Brassicaceae</taxon>
        <taxon>Brassiceae</taxon>
        <taxon>Brassica</taxon>
    </lineage>
</organism>
<feature type="compositionally biased region" description="Polar residues" evidence="1">
    <location>
        <begin position="199"/>
        <end position="216"/>
    </location>
</feature>
<feature type="region of interest" description="Disordered" evidence="1">
    <location>
        <begin position="149"/>
        <end position="168"/>
    </location>
</feature>
<feature type="compositionally biased region" description="Polar residues" evidence="1">
    <location>
        <begin position="427"/>
        <end position="436"/>
    </location>
</feature>
<dbReference type="AlphaFoldDB" id="A0A8D9DC93"/>
<feature type="compositionally biased region" description="Basic and acidic residues" evidence="1">
    <location>
        <begin position="412"/>
        <end position="426"/>
    </location>
</feature>
<dbReference type="EMBL" id="LS974622">
    <property type="protein sequence ID" value="CAG7871509.1"/>
    <property type="molecule type" value="Genomic_DNA"/>
</dbReference>
<dbReference type="Gramene" id="A06p37490.2_BraZ1">
    <property type="protein sequence ID" value="A06p37490.2_BraZ1.CDS"/>
    <property type="gene ID" value="A06g37490.2_BraZ1"/>
</dbReference>
<evidence type="ECO:0000313" key="2">
    <source>
        <dbReference type="EMBL" id="CAG7871509.1"/>
    </source>
</evidence>
<evidence type="ECO:0000256" key="1">
    <source>
        <dbReference type="SAM" id="MobiDB-lite"/>
    </source>
</evidence>
<feature type="region of interest" description="Disordered" evidence="1">
    <location>
        <begin position="377"/>
        <end position="496"/>
    </location>
</feature>
<feature type="compositionally biased region" description="Basic residues" evidence="1">
    <location>
        <begin position="446"/>
        <end position="463"/>
    </location>
</feature>
<evidence type="ECO:0000313" key="3">
    <source>
        <dbReference type="Proteomes" id="UP000694005"/>
    </source>
</evidence>